<protein>
    <submittedName>
        <fullName evidence="1">Uncharacterized protein</fullName>
    </submittedName>
</protein>
<sequence length="200" mass="23452">MFEPSPRRYSIQMDRKQRLELERSIRCGRKRANDLTSDTHYFLRTLREGIVDRKGDSRNQGKSQKPKEFFQKEEKKVRGMGIWRIPKREYVFQGRIGFRMSHLASPSKVVDGDRIPFASTDCCENLSICSCQLCGLTQLVGLSNRTSTRIDCTSSILRSFRKYYVRCLSEYPKRRARETPDGVWYGQADFPRFNGRQESK</sequence>
<accession>A0ABD2AXS5</accession>
<evidence type="ECO:0000313" key="2">
    <source>
        <dbReference type="Proteomes" id="UP001607302"/>
    </source>
</evidence>
<dbReference type="Proteomes" id="UP001607302">
    <property type="component" value="Unassembled WGS sequence"/>
</dbReference>
<evidence type="ECO:0000313" key="1">
    <source>
        <dbReference type="EMBL" id="KAL2725416.1"/>
    </source>
</evidence>
<dbReference type="AlphaFoldDB" id="A0ABD2AXS5"/>
<keyword evidence="2" id="KW-1185">Reference proteome</keyword>
<comment type="caution">
    <text evidence="1">The sequence shown here is derived from an EMBL/GenBank/DDBJ whole genome shotgun (WGS) entry which is preliminary data.</text>
</comment>
<gene>
    <name evidence="1" type="ORF">V1478_008089</name>
</gene>
<name>A0ABD2AXS5_VESSQ</name>
<dbReference type="EMBL" id="JAUDFV010000138">
    <property type="protein sequence ID" value="KAL2725416.1"/>
    <property type="molecule type" value="Genomic_DNA"/>
</dbReference>
<proteinExistence type="predicted"/>
<organism evidence="1 2">
    <name type="scientific">Vespula squamosa</name>
    <name type="common">Southern yellow jacket</name>
    <name type="synonym">Wasp</name>
    <dbReference type="NCBI Taxonomy" id="30214"/>
    <lineage>
        <taxon>Eukaryota</taxon>
        <taxon>Metazoa</taxon>
        <taxon>Ecdysozoa</taxon>
        <taxon>Arthropoda</taxon>
        <taxon>Hexapoda</taxon>
        <taxon>Insecta</taxon>
        <taxon>Pterygota</taxon>
        <taxon>Neoptera</taxon>
        <taxon>Endopterygota</taxon>
        <taxon>Hymenoptera</taxon>
        <taxon>Apocrita</taxon>
        <taxon>Aculeata</taxon>
        <taxon>Vespoidea</taxon>
        <taxon>Vespidae</taxon>
        <taxon>Vespinae</taxon>
        <taxon>Vespula</taxon>
    </lineage>
</organism>
<reference evidence="1 2" key="1">
    <citation type="journal article" date="2024" name="Ann. Entomol. Soc. Am.">
        <title>Genomic analyses of the southern and eastern yellowjacket wasps (Hymenoptera: Vespidae) reveal evolutionary signatures of social life.</title>
        <authorList>
            <person name="Catto M.A."/>
            <person name="Caine P.B."/>
            <person name="Orr S.E."/>
            <person name="Hunt B.G."/>
            <person name="Goodisman M.A.D."/>
        </authorList>
    </citation>
    <scope>NUCLEOTIDE SEQUENCE [LARGE SCALE GENOMIC DNA]</scope>
    <source>
        <strain evidence="1">233</strain>
        <tissue evidence="1">Head and thorax</tissue>
    </source>
</reference>